<dbReference type="SUPFAM" id="SSF52799">
    <property type="entry name" value="(Phosphotyrosine protein) phosphatases II"/>
    <property type="match status" value="1"/>
</dbReference>
<organism evidence="5">
    <name type="scientific">Menopon gallinae</name>
    <name type="common">poultry shaft louse</name>
    <dbReference type="NCBI Taxonomy" id="328185"/>
    <lineage>
        <taxon>Eukaryota</taxon>
        <taxon>Metazoa</taxon>
        <taxon>Ecdysozoa</taxon>
        <taxon>Arthropoda</taxon>
        <taxon>Hexapoda</taxon>
        <taxon>Insecta</taxon>
        <taxon>Pterygota</taxon>
        <taxon>Neoptera</taxon>
        <taxon>Paraneoptera</taxon>
        <taxon>Psocodea</taxon>
        <taxon>Troctomorpha</taxon>
        <taxon>Phthiraptera</taxon>
        <taxon>Amblycera</taxon>
        <taxon>Menoponidae</taxon>
        <taxon>Menopon</taxon>
    </lineage>
</organism>
<dbReference type="SMART" id="SM00516">
    <property type="entry name" value="SEC14"/>
    <property type="match status" value="1"/>
</dbReference>
<protein>
    <recommendedName>
        <fullName evidence="6">Tyrosine-protein phosphatase non-receptor type 9</fullName>
    </recommendedName>
</protein>
<dbReference type="PROSITE" id="PS50055">
    <property type="entry name" value="TYR_PHOSPHATASE_PTP"/>
    <property type="match status" value="1"/>
</dbReference>
<dbReference type="AlphaFoldDB" id="A0AAW2HQ42"/>
<dbReference type="PROSITE" id="PS50191">
    <property type="entry name" value="CRAL_TRIO"/>
    <property type="match status" value="1"/>
</dbReference>
<dbReference type="PRINTS" id="PR00700">
    <property type="entry name" value="PRTYPHPHTASE"/>
</dbReference>
<feature type="domain" description="CRAL-TRIO" evidence="4">
    <location>
        <begin position="74"/>
        <end position="233"/>
    </location>
</feature>
<dbReference type="CDD" id="cd00170">
    <property type="entry name" value="SEC14"/>
    <property type="match status" value="1"/>
</dbReference>
<feature type="compositionally biased region" description="Low complexity" evidence="1">
    <location>
        <begin position="528"/>
        <end position="537"/>
    </location>
</feature>
<dbReference type="InterPro" id="IPR029021">
    <property type="entry name" value="Prot-tyrosine_phosphatase-like"/>
</dbReference>
<accession>A0AAW2HQ42</accession>
<dbReference type="GO" id="GO:0004725">
    <property type="term" value="F:protein tyrosine phosphatase activity"/>
    <property type="evidence" value="ECO:0007669"/>
    <property type="project" value="InterPro"/>
</dbReference>
<dbReference type="InterPro" id="IPR036273">
    <property type="entry name" value="CRAL/TRIO_N_dom_sf"/>
</dbReference>
<dbReference type="Pfam" id="PF00650">
    <property type="entry name" value="CRAL_TRIO"/>
    <property type="match status" value="1"/>
</dbReference>
<comment type="caution">
    <text evidence="5">The sequence shown here is derived from an EMBL/GenBank/DDBJ whole genome shotgun (WGS) entry which is preliminary data.</text>
</comment>
<evidence type="ECO:0000259" key="3">
    <source>
        <dbReference type="PROSITE" id="PS50056"/>
    </source>
</evidence>
<gene>
    <name evidence="5" type="ORF">PYX00_008556</name>
</gene>
<dbReference type="EMBL" id="JARGDH010000004">
    <property type="protein sequence ID" value="KAL0271473.1"/>
    <property type="molecule type" value="Genomic_DNA"/>
</dbReference>
<dbReference type="InterPro" id="IPR000387">
    <property type="entry name" value="Tyr_Pase_dom"/>
</dbReference>
<dbReference type="FunFam" id="3.40.525.10:FF:000005">
    <property type="entry name" value="Tyrosine-protein phosphatase non-receptor type 9"/>
    <property type="match status" value="1"/>
</dbReference>
<name>A0AAW2HQ42_9NEOP</name>
<evidence type="ECO:0000259" key="4">
    <source>
        <dbReference type="PROSITE" id="PS50191"/>
    </source>
</evidence>
<dbReference type="PANTHER" id="PTHR19134:SF534">
    <property type="entry name" value="LD27988P"/>
    <property type="match status" value="1"/>
</dbReference>
<dbReference type="InterPro" id="IPR000242">
    <property type="entry name" value="PTP_cat"/>
</dbReference>
<dbReference type="SMART" id="SM00404">
    <property type="entry name" value="PTPc_motif"/>
    <property type="match status" value="1"/>
</dbReference>
<dbReference type="SMART" id="SM00194">
    <property type="entry name" value="PTPc"/>
    <property type="match status" value="1"/>
</dbReference>
<evidence type="ECO:0000313" key="5">
    <source>
        <dbReference type="EMBL" id="KAL0271473.1"/>
    </source>
</evidence>
<reference evidence="5" key="1">
    <citation type="journal article" date="2024" name="Gigascience">
        <title>Chromosome-level genome of the poultry shaft louse Menopon gallinae provides insight into the host-switching and adaptive evolution of parasitic lice.</title>
        <authorList>
            <person name="Xu Y."/>
            <person name="Ma L."/>
            <person name="Liu S."/>
            <person name="Liang Y."/>
            <person name="Liu Q."/>
            <person name="He Z."/>
            <person name="Tian L."/>
            <person name="Duan Y."/>
            <person name="Cai W."/>
            <person name="Li H."/>
            <person name="Song F."/>
        </authorList>
    </citation>
    <scope>NUCLEOTIDE SEQUENCE</scope>
    <source>
        <strain evidence="5">Cailab_2023a</strain>
    </source>
</reference>
<feature type="region of interest" description="Disordered" evidence="1">
    <location>
        <begin position="528"/>
        <end position="564"/>
    </location>
</feature>
<dbReference type="GO" id="GO:0048666">
    <property type="term" value="P:neuron development"/>
    <property type="evidence" value="ECO:0007669"/>
    <property type="project" value="UniProtKB-ARBA"/>
</dbReference>
<dbReference type="InterPro" id="IPR001251">
    <property type="entry name" value="CRAL-TRIO_dom"/>
</dbReference>
<evidence type="ECO:0000259" key="2">
    <source>
        <dbReference type="PROSITE" id="PS50055"/>
    </source>
</evidence>
<feature type="domain" description="Tyrosine specific protein phosphatases" evidence="3">
    <location>
        <begin position="590"/>
        <end position="674"/>
    </location>
</feature>
<dbReference type="InterPro" id="IPR003595">
    <property type="entry name" value="Tyr_Pase_cat"/>
</dbReference>
<feature type="compositionally biased region" description="Low complexity" evidence="1">
    <location>
        <begin position="548"/>
        <end position="561"/>
    </location>
</feature>
<dbReference type="InterPro" id="IPR036865">
    <property type="entry name" value="CRAL-TRIO_dom_sf"/>
</dbReference>
<dbReference type="SUPFAM" id="SSF46938">
    <property type="entry name" value="CRAL/TRIO N-terminal domain"/>
    <property type="match status" value="1"/>
</dbReference>
<dbReference type="Gene3D" id="3.90.190.10">
    <property type="entry name" value="Protein tyrosine phosphatase superfamily"/>
    <property type="match status" value="1"/>
</dbReference>
<dbReference type="PROSITE" id="PS00383">
    <property type="entry name" value="TYR_PHOSPHATASE_1"/>
    <property type="match status" value="1"/>
</dbReference>
<dbReference type="Pfam" id="PF00102">
    <property type="entry name" value="Y_phosphatase"/>
    <property type="match status" value="1"/>
</dbReference>
<evidence type="ECO:0008006" key="6">
    <source>
        <dbReference type="Google" id="ProtNLM"/>
    </source>
</evidence>
<feature type="region of interest" description="Disordered" evidence="1">
    <location>
        <begin position="268"/>
        <end position="352"/>
    </location>
</feature>
<feature type="domain" description="Tyrosine-protein phosphatase" evidence="2">
    <location>
        <begin position="377"/>
        <end position="683"/>
    </location>
</feature>
<dbReference type="PANTHER" id="PTHR19134">
    <property type="entry name" value="RECEPTOR-TYPE TYROSINE-PROTEIN PHOSPHATASE"/>
    <property type="match status" value="1"/>
</dbReference>
<dbReference type="PROSITE" id="PS50056">
    <property type="entry name" value="TYR_PHOSPHATASE_2"/>
    <property type="match status" value="1"/>
</dbReference>
<proteinExistence type="predicted"/>
<dbReference type="Gene3D" id="3.40.525.10">
    <property type="entry name" value="CRAL-TRIO lipid binding domain"/>
    <property type="match status" value="1"/>
</dbReference>
<evidence type="ECO:0000256" key="1">
    <source>
        <dbReference type="SAM" id="MobiDB-lite"/>
    </source>
</evidence>
<dbReference type="SUPFAM" id="SSF52087">
    <property type="entry name" value="CRAL/TRIO domain"/>
    <property type="match status" value="1"/>
</dbReference>
<dbReference type="InterPro" id="IPR050348">
    <property type="entry name" value="Protein-Tyr_Phosphatase"/>
</dbReference>
<sequence length="706" mass="80351">MSEVLTAEQEEAAKHFIEIVNRLRRHRCSSPLSWSSAIKFLAARKYDVQRAVTLYEQHELTRHREGLVYFDTDAEPLKSELNTGKFTILPGRDASGAAVALFRAHMHHPSLSSHQTTLQGVVYQLDVALDSPETQKNGLVFIYDMSDSKYSNFDYDLSQKILTLLKGGYPAKLKKVLIVTAPLWFKAPFKILRLFVREKLRDRVYTISIPQLPIHIPRESLPTTLGGTLEIDHDAWLRHCRLSSMTNRHENGPQAKIMTTLYSEVNCHDEKNKSMKDNRDDTVKKERKDEPSPEKHPRLCHSPMSGEEDDEEISKSCHVNWERRESGGGGNSSPPPPPSSASSGFSDDDSLHCEVGGPALTIEQFVEHVRLKGRKELKAEYFEIRQRPLEGTFNFARLKQNIPKNRYADVLCYDHSRVLLSQQNNDPTSDYINANYVDGYKQKNAFISTQGPLLKTTADFWRMVWEQHCLVIVMTTKVVERGRAKCHQYWEQEEGSAVYGNFEIRTKSVETYVDFTISRLELVNLKGSKGSGRSMSKQPRRSSEYRASYSGQSSRGHSSSSKTEESREVYHFQYTSWPDYGTPHSALAILDFLERMRLQQRKMVASLGDTWAGHPRGPPIVVHCSAGVGRTGTFCTIDICLSRLQDTGTVDVRGTVERIRSQRAYSVQMPHQYIFCHLAVIEYALSKKLIPAVDLTELEIAEEDLD</sequence>
<dbReference type="InterPro" id="IPR016130">
    <property type="entry name" value="Tyr_Pase_AS"/>
</dbReference>
<feature type="compositionally biased region" description="Basic and acidic residues" evidence="1">
    <location>
        <begin position="268"/>
        <end position="297"/>
    </location>
</feature>